<evidence type="ECO:0000256" key="3">
    <source>
        <dbReference type="ARBA" id="ARBA00022833"/>
    </source>
</evidence>
<dbReference type="GO" id="GO:0008270">
    <property type="term" value="F:zinc ion binding"/>
    <property type="evidence" value="ECO:0007669"/>
    <property type="project" value="UniProtKB-KW"/>
</dbReference>
<keyword evidence="1" id="KW-0479">Metal-binding</keyword>
<dbReference type="PROSITE" id="PS51266">
    <property type="entry name" value="ZF_CHY"/>
    <property type="match status" value="1"/>
</dbReference>
<dbReference type="Pfam" id="PF05495">
    <property type="entry name" value="zf-CHY"/>
    <property type="match status" value="1"/>
</dbReference>
<dbReference type="InterPro" id="IPR037275">
    <property type="entry name" value="Znf_CTCHY_sf"/>
</dbReference>
<dbReference type="PANTHER" id="PTHR21319">
    <property type="entry name" value="RING FINGER AND CHY ZINC FINGER DOMAIN-CONTAINING PROTEIN 1"/>
    <property type="match status" value="1"/>
</dbReference>
<feature type="region of interest" description="Disordered" evidence="5">
    <location>
        <begin position="372"/>
        <end position="416"/>
    </location>
</feature>
<dbReference type="SUPFAM" id="SSF161219">
    <property type="entry name" value="CHY zinc finger-like"/>
    <property type="match status" value="1"/>
</dbReference>
<feature type="domain" description="CTCHY-type" evidence="8">
    <location>
        <begin position="195"/>
        <end position="261"/>
    </location>
</feature>
<dbReference type="InterPro" id="IPR013083">
    <property type="entry name" value="Znf_RING/FYVE/PHD"/>
</dbReference>
<feature type="compositionally biased region" description="Low complexity" evidence="5">
    <location>
        <begin position="389"/>
        <end position="416"/>
    </location>
</feature>
<dbReference type="Pfam" id="PF13639">
    <property type="entry name" value="zf-RING_2"/>
    <property type="match status" value="1"/>
</dbReference>
<dbReference type="Gene3D" id="2.20.28.10">
    <property type="match status" value="1"/>
</dbReference>
<dbReference type="GO" id="GO:0005634">
    <property type="term" value="C:nucleus"/>
    <property type="evidence" value="ECO:0007669"/>
    <property type="project" value="TreeGrafter"/>
</dbReference>
<dbReference type="GO" id="GO:0016567">
    <property type="term" value="P:protein ubiquitination"/>
    <property type="evidence" value="ECO:0007669"/>
    <property type="project" value="TreeGrafter"/>
</dbReference>
<comment type="caution">
    <text evidence="9">The sequence shown here is derived from an EMBL/GenBank/DDBJ whole genome shotgun (WGS) entry which is preliminary data.</text>
</comment>
<dbReference type="InterPro" id="IPR008913">
    <property type="entry name" value="Znf_CHY"/>
</dbReference>
<keyword evidence="3" id="KW-0862">Zinc</keyword>
<dbReference type="Pfam" id="PF14599">
    <property type="entry name" value="zinc_ribbon_6"/>
    <property type="match status" value="1"/>
</dbReference>
<dbReference type="OrthoDB" id="411372at2759"/>
<dbReference type="SUPFAM" id="SSF161245">
    <property type="entry name" value="Zinc hairpin stack"/>
    <property type="match status" value="1"/>
</dbReference>
<gene>
    <name evidence="9" type="ORF">INT45_001844</name>
</gene>
<dbReference type="EMBL" id="JAEPRB010000346">
    <property type="protein sequence ID" value="KAG2216915.1"/>
    <property type="molecule type" value="Genomic_DNA"/>
</dbReference>
<reference evidence="9 10" key="1">
    <citation type="submission" date="2020-12" db="EMBL/GenBank/DDBJ databases">
        <title>Metabolic potential, ecology and presence of endohyphal bacteria is reflected in genomic diversity of Mucoromycotina.</title>
        <authorList>
            <person name="Muszewska A."/>
            <person name="Okrasinska A."/>
            <person name="Steczkiewicz K."/>
            <person name="Drgas O."/>
            <person name="Orlowska M."/>
            <person name="Perlinska-Lenart U."/>
            <person name="Aleksandrzak-Piekarczyk T."/>
            <person name="Szatraj K."/>
            <person name="Zielenkiewicz U."/>
            <person name="Pilsyk S."/>
            <person name="Malc E."/>
            <person name="Mieczkowski P."/>
            <person name="Kruszewska J.S."/>
            <person name="Biernat P."/>
            <person name="Pawlowska J."/>
        </authorList>
    </citation>
    <scope>NUCLEOTIDE SEQUENCE [LARGE SCALE GENOMIC DNA]</scope>
    <source>
        <strain evidence="9 10">CBS 142.35</strain>
    </source>
</reference>
<dbReference type="InterPro" id="IPR001841">
    <property type="entry name" value="Znf_RING"/>
</dbReference>
<dbReference type="GO" id="GO:0006511">
    <property type="term" value="P:ubiquitin-dependent protein catabolic process"/>
    <property type="evidence" value="ECO:0007669"/>
    <property type="project" value="TreeGrafter"/>
</dbReference>
<evidence type="ECO:0000259" key="7">
    <source>
        <dbReference type="PROSITE" id="PS51266"/>
    </source>
</evidence>
<evidence type="ECO:0000256" key="5">
    <source>
        <dbReference type="SAM" id="MobiDB-lite"/>
    </source>
</evidence>
<accession>A0A8H7RUI5</accession>
<protein>
    <recommendedName>
        <fullName evidence="11">Zf-CHY-domain-containing protein</fullName>
    </recommendedName>
</protein>
<dbReference type="PROSITE" id="PS51270">
    <property type="entry name" value="ZF_CTCHY"/>
    <property type="match status" value="1"/>
</dbReference>
<dbReference type="SMART" id="SM00184">
    <property type="entry name" value="RING"/>
    <property type="match status" value="1"/>
</dbReference>
<dbReference type="GO" id="GO:0061630">
    <property type="term" value="F:ubiquitin protein ligase activity"/>
    <property type="evidence" value="ECO:0007669"/>
    <property type="project" value="TreeGrafter"/>
</dbReference>
<feature type="region of interest" description="Disordered" evidence="5">
    <location>
        <begin position="449"/>
        <end position="505"/>
    </location>
</feature>
<dbReference type="InterPro" id="IPR039512">
    <property type="entry name" value="RCHY1_zinc-ribbon"/>
</dbReference>
<evidence type="ECO:0000256" key="4">
    <source>
        <dbReference type="PROSITE-ProRule" id="PRU00601"/>
    </source>
</evidence>
<evidence type="ECO:0000259" key="6">
    <source>
        <dbReference type="PROSITE" id="PS50089"/>
    </source>
</evidence>
<organism evidence="9 10">
    <name type="scientific">Circinella minor</name>
    <dbReference type="NCBI Taxonomy" id="1195481"/>
    <lineage>
        <taxon>Eukaryota</taxon>
        <taxon>Fungi</taxon>
        <taxon>Fungi incertae sedis</taxon>
        <taxon>Mucoromycota</taxon>
        <taxon>Mucoromycotina</taxon>
        <taxon>Mucoromycetes</taxon>
        <taxon>Mucorales</taxon>
        <taxon>Lichtheimiaceae</taxon>
        <taxon>Circinella</taxon>
    </lineage>
</organism>
<evidence type="ECO:0000256" key="1">
    <source>
        <dbReference type="ARBA" id="ARBA00022723"/>
    </source>
</evidence>
<dbReference type="Gene3D" id="3.30.40.10">
    <property type="entry name" value="Zinc/RING finger domain, C3HC4 (zinc finger)"/>
    <property type="match status" value="1"/>
</dbReference>
<feature type="region of interest" description="Disordered" evidence="5">
    <location>
        <begin position="1"/>
        <end position="49"/>
    </location>
</feature>
<keyword evidence="10" id="KW-1185">Reference proteome</keyword>
<name>A0A8H7RUI5_9FUNG</name>
<dbReference type="PROSITE" id="PS50089">
    <property type="entry name" value="ZF_RING_2"/>
    <property type="match status" value="1"/>
</dbReference>
<proteinExistence type="predicted"/>
<evidence type="ECO:0000259" key="8">
    <source>
        <dbReference type="PROSITE" id="PS51270"/>
    </source>
</evidence>
<feature type="compositionally biased region" description="Low complexity" evidence="5">
    <location>
        <begin position="455"/>
        <end position="484"/>
    </location>
</feature>
<dbReference type="Proteomes" id="UP000646827">
    <property type="component" value="Unassembled WGS sequence"/>
</dbReference>
<feature type="domain" description="RING-type" evidence="6">
    <location>
        <begin position="262"/>
        <end position="303"/>
    </location>
</feature>
<evidence type="ECO:0000313" key="10">
    <source>
        <dbReference type="Proteomes" id="UP000646827"/>
    </source>
</evidence>
<feature type="compositionally biased region" description="Acidic residues" evidence="5">
    <location>
        <begin position="24"/>
        <end position="33"/>
    </location>
</feature>
<dbReference type="InterPro" id="IPR037274">
    <property type="entry name" value="Znf_CHY_sf"/>
</dbReference>
<feature type="domain" description="CHY-type" evidence="7">
    <location>
        <begin position="126"/>
        <end position="193"/>
    </location>
</feature>
<dbReference type="CDD" id="cd16464">
    <property type="entry name" value="RING-H2_Pirh2-like"/>
    <property type="match status" value="1"/>
</dbReference>
<evidence type="ECO:0008006" key="11">
    <source>
        <dbReference type="Google" id="ProtNLM"/>
    </source>
</evidence>
<keyword evidence="2 4" id="KW-0863">Zinc-finger</keyword>
<dbReference type="SUPFAM" id="SSF57850">
    <property type="entry name" value="RING/U-box"/>
    <property type="match status" value="1"/>
</dbReference>
<dbReference type="PANTHER" id="PTHR21319:SF0">
    <property type="entry name" value="AND RING FINGER DOMAIN PROTEIN, PUTATIVE (AFU_ORTHOLOGUE AFUA_1G08900)-RELATED"/>
    <property type="match status" value="1"/>
</dbReference>
<dbReference type="AlphaFoldDB" id="A0A8H7RUI5"/>
<evidence type="ECO:0000256" key="2">
    <source>
        <dbReference type="ARBA" id="ARBA00022771"/>
    </source>
</evidence>
<evidence type="ECO:0000313" key="9">
    <source>
        <dbReference type="EMBL" id="KAG2216915.1"/>
    </source>
</evidence>
<dbReference type="InterPro" id="IPR017921">
    <property type="entry name" value="Znf_CTCHY"/>
</dbReference>
<feature type="compositionally biased region" description="Basic and acidic residues" evidence="5">
    <location>
        <begin position="34"/>
        <end position="49"/>
    </location>
</feature>
<feature type="compositionally biased region" description="Low complexity" evidence="5">
    <location>
        <begin position="13"/>
        <end position="22"/>
    </location>
</feature>
<sequence>MSAHSRNETDPDAQVNNNNREQQQQEEDWWDAEDQSRPEPKPVKDEFNEAELRKAIMQIQIDTTIDRKEKARKIQYLMSHRGLSQRPKPPAAGDLPDVASAEATDGAGSLTAKTVDDPYTISYFDEEKGIMGCKHYRRKVKLEANCCKTIFPCRFCHDESCDHGIVRHETKNMLCMLCMTLQPAAKTCCKCGVDVAAYYCDKCKLWDDDPKKSIYHCDDCGICRQGRGLNDDYFHCKKCNICMVMGMKGKHRCIERNLESDCPICGEYMFTSTTTVVFMQCGHCIHKLCYSAYIQTSYQCPTCLKSLGDMSEYFARLDRELVRQPMPPEYEKYVSHIFCNDCEKKSSAKYHFFYHKCTDCGSYNTTVLKTENTEETAQDDESRNPPPSSTSTCPTQSSTSPQADEASTSNGSTTTNALEQHSTNLEMDHPMTDAQESSSAVVGNDIVQTTPVLGNNNDTTPSFSSSSSPGSTSNNPSVPHQSASSHEHSHHHSHHHNHHHQHNNN</sequence>
<feature type="compositionally biased region" description="Basic residues" evidence="5">
    <location>
        <begin position="488"/>
        <end position="505"/>
    </location>
</feature>